<dbReference type="Proteomes" id="UP001341444">
    <property type="component" value="Unassembled WGS sequence"/>
</dbReference>
<evidence type="ECO:0000313" key="2">
    <source>
        <dbReference type="EMBL" id="MED1203674.1"/>
    </source>
</evidence>
<dbReference type="NCBIfam" id="NF040628">
    <property type="entry name" value="GT-D_rel"/>
    <property type="match status" value="1"/>
</dbReference>
<dbReference type="InterPro" id="IPR049785">
    <property type="entry name" value="GT-D-like_firm"/>
</dbReference>
<dbReference type="InterPro" id="IPR055171">
    <property type="entry name" value="GT-D-like"/>
</dbReference>
<dbReference type="Pfam" id="PF22882">
    <property type="entry name" value="GT-D-like"/>
    <property type="match status" value="1"/>
</dbReference>
<name>A0ABU6MG58_9BACI</name>
<comment type="caution">
    <text evidence="2">The sequence shown here is derived from an EMBL/GenBank/DDBJ whole genome shotgun (WGS) entry which is preliminary data.</text>
</comment>
<protein>
    <submittedName>
        <fullName evidence="2">GT-D fold domain-containing glycosyltransferase</fullName>
    </submittedName>
</protein>
<sequence length="259" mass="29223">MDTQPLTSAQLMDRILESLNQKLPCSIISVGQTEAVFMGQDRFAGDPVLQNFQFHLQREAEIANSGFKEGFYHRGIRFPNPQAQQQVLEAVKAADFIGYNTLEVNAKTITERVFSLYDIEPKRVFEANIRRVFMKSHEEKFKQILKDRKVLLIGSLASQAMTSLKARYSEELGCEIVGAIPIYEYEDIPNVKQELSHFTFDICFLSAGINAVILAPYIAQNFGKVAFDIGSGMKTFITNEVVTDSFIDEVIGLDNLMNM</sequence>
<dbReference type="RefSeq" id="WP_066268730.1">
    <property type="nucleotide sequence ID" value="NZ_JARMAB010000014.1"/>
</dbReference>
<evidence type="ECO:0000313" key="3">
    <source>
        <dbReference type="Proteomes" id="UP001341444"/>
    </source>
</evidence>
<organism evidence="2 3">
    <name type="scientific">Heyndrickxia acidicola</name>
    <dbReference type="NCBI Taxonomy" id="209389"/>
    <lineage>
        <taxon>Bacteria</taxon>
        <taxon>Bacillati</taxon>
        <taxon>Bacillota</taxon>
        <taxon>Bacilli</taxon>
        <taxon>Bacillales</taxon>
        <taxon>Bacillaceae</taxon>
        <taxon>Heyndrickxia</taxon>
    </lineage>
</organism>
<evidence type="ECO:0000259" key="1">
    <source>
        <dbReference type="Pfam" id="PF22882"/>
    </source>
</evidence>
<accession>A0ABU6MG58</accession>
<gene>
    <name evidence="2" type="ORF">P4T90_11405</name>
</gene>
<dbReference type="EMBL" id="JARMAB010000014">
    <property type="protein sequence ID" value="MED1203674.1"/>
    <property type="molecule type" value="Genomic_DNA"/>
</dbReference>
<reference evidence="2 3" key="1">
    <citation type="submission" date="2023-03" db="EMBL/GenBank/DDBJ databases">
        <title>Bacillus Genome Sequencing.</title>
        <authorList>
            <person name="Dunlap C."/>
        </authorList>
    </citation>
    <scope>NUCLEOTIDE SEQUENCE [LARGE SCALE GENOMIC DNA]</scope>
    <source>
        <strain evidence="2 3">B-23453</strain>
    </source>
</reference>
<feature type="domain" description="GT-D fold-like" evidence="1">
    <location>
        <begin position="6"/>
        <end position="235"/>
    </location>
</feature>
<proteinExistence type="predicted"/>
<keyword evidence="3" id="KW-1185">Reference proteome</keyword>